<dbReference type="Gene3D" id="1.25.10.10">
    <property type="entry name" value="Leucine-rich Repeat Variant"/>
    <property type="match status" value="1"/>
</dbReference>
<protein>
    <recommendedName>
        <fullName evidence="4">Leucine rich repeat variant</fullName>
    </recommendedName>
</protein>
<evidence type="ECO:0008006" key="4">
    <source>
        <dbReference type="Google" id="ProtNLM"/>
    </source>
</evidence>
<gene>
    <name evidence="2" type="ORF">SK571_36850</name>
</gene>
<reference evidence="2 3" key="2">
    <citation type="submission" date="2023-11" db="EMBL/GenBank/DDBJ databases">
        <authorList>
            <person name="Lara A.C."/>
            <person name="Chronakova A."/>
        </authorList>
    </citation>
    <scope>NUCLEOTIDE SEQUENCE [LARGE SCALE GENOMIC DNA]</scope>
    <source>
        <strain evidence="2 3">BCCO 10_0798</strain>
    </source>
</reference>
<dbReference type="InterPro" id="IPR011989">
    <property type="entry name" value="ARM-like"/>
</dbReference>
<dbReference type="Pfam" id="PF01816">
    <property type="entry name" value="LRV"/>
    <property type="match status" value="1"/>
</dbReference>
<feature type="region of interest" description="Disordered" evidence="1">
    <location>
        <begin position="333"/>
        <end position="381"/>
    </location>
</feature>
<evidence type="ECO:0000256" key="1">
    <source>
        <dbReference type="SAM" id="MobiDB-lite"/>
    </source>
</evidence>
<evidence type="ECO:0000313" key="3">
    <source>
        <dbReference type="Proteomes" id="UP001271792"/>
    </source>
</evidence>
<comment type="caution">
    <text evidence="2">The sequence shown here is derived from an EMBL/GenBank/DDBJ whole genome shotgun (WGS) entry which is preliminary data.</text>
</comment>
<dbReference type="Proteomes" id="UP001271792">
    <property type="component" value="Unassembled WGS sequence"/>
</dbReference>
<accession>A0ABU4U4C9</accession>
<dbReference type="RefSeq" id="WP_319988736.1">
    <property type="nucleotide sequence ID" value="NZ_JAXAVV010000025.1"/>
</dbReference>
<dbReference type="InterPro" id="IPR004830">
    <property type="entry name" value="LRR_variant"/>
</dbReference>
<name>A0ABU4U4C9_9PSEU</name>
<dbReference type="SUPFAM" id="SSF48371">
    <property type="entry name" value="ARM repeat"/>
    <property type="match status" value="1"/>
</dbReference>
<dbReference type="InterPro" id="IPR016024">
    <property type="entry name" value="ARM-type_fold"/>
</dbReference>
<proteinExistence type="predicted"/>
<feature type="compositionally biased region" description="Low complexity" evidence="1">
    <location>
        <begin position="369"/>
        <end position="381"/>
    </location>
</feature>
<keyword evidence="3" id="KW-1185">Reference proteome</keyword>
<reference evidence="2 3" key="1">
    <citation type="submission" date="2023-11" db="EMBL/GenBank/DDBJ databases">
        <title>Lentzea sokolovensis, sp. nov., Lentzea kristufkii, sp. nov., and Lentzea miocenensis, sp. nov., rare actinobacteria from Sokolov Coal Basin, Miocene lacustrine sediment, Czech Republic.</title>
        <authorList>
            <person name="Lara A."/>
            <person name="Kotroba L."/>
            <person name="Nouioui I."/>
            <person name="Neumann-Schaal M."/>
            <person name="Mast Y."/>
            <person name="Chronakova A."/>
        </authorList>
    </citation>
    <scope>NUCLEOTIDE SEQUENCE [LARGE SCALE GENOMIC DNA]</scope>
    <source>
        <strain evidence="2 3">BCCO 10_0798</strain>
    </source>
</reference>
<evidence type="ECO:0000313" key="2">
    <source>
        <dbReference type="EMBL" id="MDX8054972.1"/>
    </source>
</evidence>
<dbReference type="EMBL" id="JAXAVV010000025">
    <property type="protein sequence ID" value="MDX8054972.1"/>
    <property type="molecule type" value="Genomic_DNA"/>
</dbReference>
<organism evidence="2 3">
    <name type="scientific">Lentzea kristufekii</name>
    <dbReference type="NCBI Taxonomy" id="3095430"/>
    <lineage>
        <taxon>Bacteria</taxon>
        <taxon>Bacillati</taxon>
        <taxon>Actinomycetota</taxon>
        <taxon>Actinomycetes</taxon>
        <taxon>Pseudonocardiales</taxon>
        <taxon>Pseudonocardiaceae</taxon>
        <taxon>Lentzea</taxon>
    </lineage>
</organism>
<sequence>MHLQKALEGLALNPALPEGMVRRLIAHRRGFGDVAARPDLTGELIDEIIAGGEHRLLHTLALNRALPDPVRLRLARHPDASVRSALVKGCDQGAAREVFELLLADPEPQTRAYLAQSDALPDDLRESLATDPSPQVRAALGRWWTEAPEHVRRLLLTDAEDEVRAAACATYHSRFPHPVPPPDLVPALIADPVTRAGAVRHLRLDAATAARLAADPDPEVRAQLARHPQLPPELRDVLGTDPSGEVRLGVYARQDTPEPLRTAIHAWFEAAPHPIDVDPDLDDEEMELALVRSVLVIELHMMRLEWVMADPLSHIDSPYPCFRASAAATREPLPPTPIPGCAASPRATPTCPPNSSPGWRPIPTTRCGARSPSTATSRSRR</sequence>